<sequence>MAKTWAKAPSPCIDVCKFRDAGRCVGCAMTKPEKKSFKRLSKKSKKQAFFVMLEQRLAAMGKLGYWTRMYRRKCDRKDAPCPLDKLEKADRAA</sequence>
<dbReference type="Pfam" id="PF06945">
    <property type="entry name" value="DUF1289"/>
    <property type="match status" value="1"/>
</dbReference>
<dbReference type="Proteomes" id="UP000613160">
    <property type="component" value="Unassembled WGS sequence"/>
</dbReference>
<keyword evidence="2" id="KW-1185">Reference proteome</keyword>
<dbReference type="AlphaFoldDB" id="A0A916Y7W9"/>
<protein>
    <recommendedName>
        <fullName evidence="3">DUF1289 domain-containing protein</fullName>
    </recommendedName>
</protein>
<accession>A0A916Y7W9</accession>
<evidence type="ECO:0000313" key="1">
    <source>
        <dbReference type="EMBL" id="GGD32934.1"/>
    </source>
</evidence>
<gene>
    <name evidence="1" type="ORF">GCM10011335_39920</name>
</gene>
<evidence type="ECO:0000313" key="2">
    <source>
        <dbReference type="Proteomes" id="UP000613160"/>
    </source>
</evidence>
<reference evidence="1" key="2">
    <citation type="submission" date="2020-09" db="EMBL/GenBank/DDBJ databases">
        <authorList>
            <person name="Sun Q."/>
            <person name="Zhou Y."/>
        </authorList>
    </citation>
    <scope>NUCLEOTIDE SEQUENCE</scope>
    <source>
        <strain evidence="1">CGMCC 1.15493</strain>
    </source>
</reference>
<dbReference type="EMBL" id="BMJJ01000010">
    <property type="protein sequence ID" value="GGD32934.1"/>
    <property type="molecule type" value="Genomic_DNA"/>
</dbReference>
<comment type="caution">
    <text evidence="1">The sequence shown here is derived from an EMBL/GenBank/DDBJ whole genome shotgun (WGS) entry which is preliminary data.</text>
</comment>
<proteinExistence type="predicted"/>
<reference evidence="1" key="1">
    <citation type="journal article" date="2014" name="Int. J. Syst. Evol. Microbiol.">
        <title>Complete genome sequence of Corynebacterium casei LMG S-19264T (=DSM 44701T), isolated from a smear-ripened cheese.</title>
        <authorList>
            <consortium name="US DOE Joint Genome Institute (JGI-PGF)"/>
            <person name="Walter F."/>
            <person name="Albersmeier A."/>
            <person name="Kalinowski J."/>
            <person name="Ruckert C."/>
        </authorList>
    </citation>
    <scope>NUCLEOTIDE SEQUENCE</scope>
    <source>
        <strain evidence="1">CGMCC 1.15493</strain>
    </source>
</reference>
<evidence type="ECO:0008006" key="3">
    <source>
        <dbReference type="Google" id="ProtNLM"/>
    </source>
</evidence>
<organism evidence="1 2">
    <name type="scientific">Aureimonas glaciei</name>
    <dbReference type="NCBI Taxonomy" id="1776957"/>
    <lineage>
        <taxon>Bacteria</taxon>
        <taxon>Pseudomonadati</taxon>
        <taxon>Pseudomonadota</taxon>
        <taxon>Alphaproteobacteria</taxon>
        <taxon>Hyphomicrobiales</taxon>
        <taxon>Aurantimonadaceae</taxon>
        <taxon>Aureimonas</taxon>
    </lineage>
</organism>
<dbReference type="InterPro" id="IPR010710">
    <property type="entry name" value="DUF1289"/>
</dbReference>
<name>A0A916Y7W9_9HYPH</name>